<dbReference type="AlphaFoldDB" id="A0AAP0PTG6"/>
<protein>
    <submittedName>
        <fullName evidence="1">Uncharacterized protein</fullName>
    </submittedName>
</protein>
<sequence length="72" mass="7887">MEAQRGSHLGINGINFIPLRGANIVVGGIAVRLSEKDDVKTSKTKKVILGMKSYEIIASFLKTILPGWNDEF</sequence>
<proteinExistence type="predicted"/>
<organism evidence="1 2">
    <name type="scientific">Stephania japonica</name>
    <dbReference type="NCBI Taxonomy" id="461633"/>
    <lineage>
        <taxon>Eukaryota</taxon>
        <taxon>Viridiplantae</taxon>
        <taxon>Streptophyta</taxon>
        <taxon>Embryophyta</taxon>
        <taxon>Tracheophyta</taxon>
        <taxon>Spermatophyta</taxon>
        <taxon>Magnoliopsida</taxon>
        <taxon>Ranunculales</taxon>
        <taxon>Menispermaceae</taxon>
        <taxon>Menispermoideae</taxon>
        <taxon>Cissampelideae</taxon>
        <taxon>Stephania</taxon>
    </lineage>
</organism>
<reference evidence="1 2" key="1">
    <citation type="submission" date="2024-01" db="EMBL/GenBank/DDBJ databases">
        <title>Genome assemblies of Stephania.</title>
        <authorList>
            <person name="Yang L."/>
        </authorList>
    </citation>
    <scope>NUCLEOTIDE SEQUENCE [LARGE SCALE GENOMIC DNA]</scope>
    <source>
        <strain evidence="1">QJT</strain>
        <tissue evidence="1">Leaf</tissue>
    </source>
</reference>
<comment type="caution">
    <text evidence="1">The sequence shown here is derived from an EMBL/GenBank/DDBJ whole genome shotgun (WGS) entry which is preliminary data.</text>
</comment>
<evidence type="ECO:0000313" key="1">
    <source>
        <dbReference type="EMBL" id="KAK9155873.1"/>
    </source>
</evidence>
<keyword evidence="2" id="KW-1185">Reference proteome</keyword>
<name>A0AAP0PTG6_9MAGN</name>
<evidence type="ECO:0000313" key="2">
    <source>
        <dbReference type="Proteomes" id="UP001417504"/>
    </source>
</evidence>
<dbReference type="Proteomes" id="UP001417504">
    <property type="component" value="Unassembled WGS sequence"/>
</dbReference>
<accession>A0AAP0PTG6</accession>
<gene>
    <name evidence="1" type="ORF">Sjap_003353</name>
</gene>
<dbReference type="EMBL" id="JBBNAE010000001">
    <property type="protein sequence ID" value="KAK9155873.1"/>
    <property type="molecule type" value="Genomic_DNA"/>
</dbReference>